<evidence type="ECO:0000256" key="1">
    <source>
        <dbReference type="SAM" id="MobiDB-lite"/>
    </source>
</evidence>
<accession>A0A364LEH1</accession>
<protein>
    <submittedName>
        <fullName evidence="2">Uncharacterized protein</fullName>
    </submittedName>
</protein>
<dbReference type="AlphaFoldDB" id="A0A364LEH1"/>
<dbReference type="Proteomes" id="UP000249363">
    <property type="component" value="Unassembled WGS sequence"/>
</dbReference>
<dbReference type="InterPro" id="IPR023375">
    <property type="entry name" value="ADC_dom_sf"/>
</dbReference>
<dbReference type="RefSeq" id="XP_040738697.1">
    <property type="nucleotide sequence ID" value="XM_040872798.1"/>
</dbReference>
<evidence type="ECO:0000313" key="3">
    <source>
        <dbReference type="Proteomes" id="UP000249363"/>
    </source>
</evidence>
<dbReference type="Gene3D" id="2.40.400.10">
    <property type="entry name" value="Acetoacetate decarboxylase-like"/>
    <property type="match status" value="1"/>
</dbReference>
<dbReference type="EMBL" id="MIKG01000030">
    <property type="protein sequence ID" value="RAO74183.1"/>
    <property type="molecule type" value="Genomic_DNA"/>
</dbReference>
<proteinExistence type="predicted"/>
<dbReference type="GeneID" id="63799409"/>
<feature type="region of interest" description="Disordered" evidence="1">
    <location>
        <begin position="1"/>
        <end position="28"/>
    </location>
</feature>
<comment type="caution">
    <text evidence="2">The sequence shown here is derived from an EMBL/GenBank/DDBJ whole genome shotgun (WGS) entry which is preliminary data.</text>
</comment>
<organism evidence="2 3">
    <name type="scientific">Talaromyces amestolkiae</name>
    <dbReference type="NCBI Taxonomy" id="1196081"/>
    <lineage>
        <taxon>Eukaryota</taxon>
        <taxon>Fungi</taxon>
        <taxon>Dikarya</taxon>
        <taxon>Ascomycota</taxon>
        <taxon>Pezizomycotina</taxon>
        <taxon>Eurotiomycetes</taxon>
        <taxon>Eurotiomycetidae</taxon>
        <taxon>Eurotiales</taxon>
        <taxon>Trichocomaceae</taxon>
        <taxon>Talaromyces</taxon>
        <taxon>Talaromyces sect. Talaromyces</taxon>
    </lineage>
</organism>
<feature type="compositionally biased region" description="Pro residues" evidence="1">
    <location>
        <begin position="1"/>
        <end position="12"/>
    </location>
</feature>
<keyword evidence="3" id="KW-1185">Reference proteome</keyword>
<dbReference type="OrthoDB" id="9970474at2759"/>
<name>A0A364LEH1_TALAM</name>
<gene>
    <name evidence="2" type="ORF">BHQ10_010195</name>
</gene>
<dbReference type="SUPFAM" id="SSF160104">
    <property type="entry name" value="Acetoacetate decarboxylase-like"/>
    <property type="match status" value="1"/>
</dbReference>
<reference evidence="2 3" key="1">
    <citation type="journal article" date="2017" name="Biotechnol. Biofuels">
        <title>Differential beta-glucosidase expression as a function of carbon source availability in Talaromyces amestolkiae: a genomic and proteomic approach.</title>
        <authorList>
            <person name="de Eugenio L.I."/>
            <person name="Mendez-Liter J.A."/>
            <person name="Nieto-Dominguez M."/>
            <person name="Alonso L."/>
            <person name="Gil-Munoz J."/>
            <person name="Barriuso J."/>
            <person name="Prieto A."/>
            <person name="Martinez M.J."/>
        </authorList>
    </citation>
    <scope>NUCLEOTIDE SEQUENCE [LARGE SCALE GENOMIC DNA]</scope>
    <source>
        <strain evidence="2 3">CIB</strain>
    </source>
</reference>
<sequence>MSTDFIPPPPDPAIRGSSPPSKDIPIAPPPWTLKAKSWMFIYSDPSVPEPTASSLNPNDAAEILQDVLTPGSYHPMETIHPDALRKLDDGKPQLNGIGRLAKLLAIIRYEDTDVGPYDELIVMPGYFVNPHTGKRNARISNIYVSTDASVWNGRRNWNIPKHKARFVFEPVGKRDQILKIYHPEDSAAPLDPNRPFFAALLKGSALPNLRLPTMAPASLMQPPLAVPRYPKNSAATAAVIGTDDAENGRENPWLMITPTYKGSWGLTYISKAPTAHNAESLEWYGDGISVPKMSVWSVGGYFEGAIDFPASKIVS</sequence>
<dbReference type="PANTHER" id="PTHR40518:SF1">
    <property type="entry name" value="ACETOACETATE DECARBOXYLASE"/>
    <property type="match status" value="1"/>
</dbReference>
<evidence type="ECO:0000313" key="2">
    <source>
        <dbReference type="EMBL" id="RAO74183.1"/>
    </source>
</evidence>
<dbReference type="PANTHER" id="PTHR40518">
    <property type="entry name" value="ACETOACETATE DECARBOXYLASE"/>
    <property type="match status" value="1"/>
</dbReference>